<dbReference type="Proteomes" id="UP000008021">
    <property type="component" value="Chromosome 7"/>
</dbReference>
<dbReference type="HOGENOM" id="CLU_1941456_0_0_1"/>
<keyword evidence="2" id="KW-1185">Reference proteome</keyword>
<dbReference type="EnsemblPlants" id="OMERI07G12310.1">
    <property type="protein sequence ID" value="OMERI07G12310.1"/>
    <property type="gene ID" value="OMERI07G12310"/>
</dbReference>
<sequence length="130" mass="13347">MRSGSEAVPVMAWRRGGEPNPVVPSCVDERGGGMCGIDGRLWSGDEAATDPATAAWIRDGCGRRVCGSGAPFLPCGSCTGDDCGRRDDEGSVRRSAATRTVVTFAVSLSSRIRGAAAGIYGDGGTKHVSL</sequence>
<name>A0A0E0EBQ0_9ORYZ</name>
<dbReference type="Gramene" id="OMERI07G12310.1">
    <property type="protein sequence ID" value="OMERI07G12310.1"/>
    <property type="gene ID" value="OMERI07G12310"/>
</dbReference>
<protein>
    <submittedName>
        <fullName evidence="1">Uncharacterized protein</fullName>
    </submittedName>
</protein>
<reference evidence="1" key="2">
    <citation type="submission" date="2018-05" db="EMBL/GenBank/DDBJ databases">
        <title>OmerRS3 (Oryza meridionalis Reference Sequence Version 3).</title>
        <authorList>
            <person name="Zhang J."/>
            <person name="Kudrna D."/>
            <person name="Lee S."/>
            <person name="Talag J."/>
            <person name="Welchert J."/>
            <person name="Wing R.A."/>
        </authorList>
    </citation>
    <scope>NUCLEOTIDE SEQUENCE [LARGE SCALE GENOMIC DNA]</scope>
    <source>
        <strain evidence="1">cv. OR44</strain>
    </source>
</reference>
<proteinExistence type="predicted"/>
<accession>A0A0E0EBQ0</accession>
<dbReference type="AlphaFoldDB" id="A0A0E0EBQ0"/>
<evidence type="ECO:0000313" key="2">
    <source>
        <dbReference type="Proteomes" id="UP000008021"/>
    </source>
</evidence>
<organism evidence="1">
    <name type="scientific">Oryza meridionalis</name>
    <dbReference type="NCBI Taxonomy" id="40149"/>
    <lineage>
        <taxon>Eukaryota</taxon>
        <taxon>Viridiplantae</taxon>
        <taxon>Streptophyta</taxon>
        <taxon>Embryophyta</taxon>
        <taxon>Tracheophyta</taxon>
        <taxon>Spermatophyta</taxon>
        <taxon>Magnoliopsida</taxon>
        <taxon>Liliopsida</taxon>
        <taxon>Poales</taxon>
        <taxon>Poaceae</taxon>
        <taxon>BOP clade</taxon>
        <taxon>Oryzoideae</taxon>
        <taxon>Oryzeae</taxon>
        <taxon>Oryzinae</taxon>
        <taxon>Oryza</taxon>
    </lineage>
</organism>
<evidence type="ECO:0000313" key="1">
    <source>
        <dbReference type="EnsemblPlants" id="OMERI07G12310.1"/>
    </source>
</evidence>
<reference evidence="1" key="1">
    <citation type="submission" date="2015-04" db="UniProtKB">
        <authorList>
            <consortium name="EnsemblPlants"/>
        </authorList>
    </citation>
    <scope>IDENTIFICATION</scope>
</reference>